<accession>A0A5A5TIB1</accession>
<dbReference type="InterPro" id="IPR012349">
    <property type="entry name" value="Split_barrel_FMN-bd"/>
</dbReference>
<keyword evidence="1" id="KW-0560">Oxidoreductase</keyword>
<keyword evidence="4" id="KW-1185">Reference proteome</keyword>
<proteinExistence type="predicted"/>
<dbReference type="Pfam" id="PF01243">
    <property type="entry name" value="PNPOx_N"/>
    <property type="match status" value="1"/>
</dbReference>
<dbReference type="PANTHER" id="PTHR35176">
    <property type="entry name" value="HEME OXYGENASE HI_0854-RELATED"/>
    <property type="match status" value="1"/>
</dbReference>
<protein>
    <recommendedName>
        <fullName evidence="2">Pyridoxamine 5'-phosphate oxidase N-terminal domain-containing protein</fullName>
    </recommendedName>
</protein>
<dbReference type="EMBL" id="BIXY01000096">
    <property type="protein sequence ID" value="GCF11137.1"/>
    <property type="molecule type" value="Genomic_DNA"/>
</dbReference>
<evidence type="ECO:0000259" key="2">
    <source>
        <dbReference type="Pfam" id="PF01243"/>
    </source>
</evidence>
<feature type="domain" description="Pyridoxamine 5'-phosphate oxidase N-terminal" evidence="2">
    <location>
        <begin position="8"/>
        <end position="105"/>
    </location>
</feature>
<dbReference type="SUPFAM" id="SSF50475">
    <property type="entry name" value="FMN-binding split barrel"/>
    <property type="match status" value="1"/>
</dbReference>
<dbReference type="Proteomes" id="UP000322530">
    <property type="component" value="Unassembled WGS sequence"/>
</dbReference>
<dbReference type="RefSeq" id="WP_149403983.1">
    <property type="nucleotide sequence ID" value="NZ_BIXY01000096.1"/>
</dbReference>
<name>A0A5A5TIB1_9CHLR</name>
<comment type="caution">
    <text evidence="3">The sequence shown here is derived from an EMBL/GenBank/DDBJ whole genome shotgun (WGS) entry which is preliminary data.</text>
</comment>
<sequence length="138" mass="15432">MALNSTFTPAARALYRAQYGNLITFRKNGNAVSTPIWFGDHDGIIYIETGGTSGKVKRIRHTDRVTLAPCTASGKDTGEQVEGHAYIVTNTAELFIAKGALHRKYSWKRQLYYGLMELVRIIRRQPEEPHAIIAVKLA</sequence>
<dbReference type="PANTHER" id="PTHR35176:SF11">
    <property type="entry name" value="PYRIDOXAMINE 5'-PHOSPHATE OXIDASE FAMILY PROTEIN"/>
    <property type="match status" value="1"/>
</dbReference>
<evidence type="ECO:0000313" key="4">
    <source>
        <dbReference type="Proteomes" id="UP000322530"/>
    </source>
</evidence>
<evidence type="ECO:0000313" key="3">
    <source>
        <dbReference type="EMBL" id="GCF11137.1"/>
    </source>
</evidence>
<organism evidence="3 4">
    <name type="scientific">Dictyobacter arantiisoli</name>
    <dbReference type="NCBI Taxonomy" id="2014874"/>
    <lineage>
        <taxon>Bacteria</taxon>
        <taxon>Bacillati</taxon>
        <taxon>Chloroflexota</taxon>
        <taxon>Ktedonobacteria</taxon>
        <taxon>Ktedonobacterales</taxon>
        <taxon>Dictyobacteraceae</taxon>
        <taxon>Dictyobacter</taxon>
    </lineage>
</organism>
<dbReference type="OrthoDB" id="163808at2"/>
<dbReference type="InterPro" id="IPR011576">
    <property type="entry name" value="Pyridox_Oxase_N"/>
</dbReference>
<dbReference type="InterPro" id="IPR019965">
    <property type="entry name" value="PPOX_F420-dep_Rv2061_put"/>
</dbReference>
<dbReference type="GO" id="GO:0005829">
    <property type="term" value="C:cytosol"/>
    <property type="evidence" value="ECO:0007669"/>
    <property type="project" value="TreeGrafter"/>
</dbReference>
<gene>
    <name evidence="3" type="ORF">KDI_47010</name>
</gene>
<dbReference type="GO" id="GO:0016627">
    <property type="term" value="F:oxidoreductase activity, acting on the CH-CH group of donors"/>
    <property type="evidence" value="ECO:0007669"/>
    <property type="project" value="TreeGrafter"/>
</dbReference>
<dbReference type="NCBIfam" id="TIGR03666">
    <property type="entry name" value="Rv2061_F420"/>
    <property type="match status" value="1"/>
</dbReference>
<evidence type="ECO:0000256" key="1">
    <source>
        <dbReference type="ARBA" id="ARBA00023002"/>
    </source>
</evidence>
<reference evidence="3 4" key="1">
    <citation type="submission" date="2019-01" db="EMBL/GenBank/DDBJ databases">
        <title>Draft genome sequence of Dictyobacter sp. Uno17.</title>
        <authorList>
            <person name="Wang C.M."/>
            <person name="Zheng Y."/>
            <person name="Sakai Y."/>
            <person name="Abe K."/>
            <person name="Yokota A."/>
            <person name="Yabe S."/>
        </authorList>
    </citation>
    <scope>NUCLEOTIDE SEQUENCE [LARGE SCALE GENOMIC DNA]</scope>
    <source>
        <strain evidence="3 4">Uno17</strain>
    </source>
</reference>
<dbReference type="AlphaFoldDB" id="A0A5A5TIB1"/>
<dbReference type="Gene3D" id="2.30.110.10">
    <property type="entry name" value="Electron Transport, Fmn-binding Protein, Chain A"/>
    <property type="match status" value="1"/>
</dbReference>
<dbReference type="GO" id="GO:0070967">
    <property type="term" value="F:coenzyme F420 binding"/>
    <property type="evidence" value="ECO:0007669"/>
    <property type="project" value="TreeGrafter"/>
</dbReference>
<dbReference type="InterPro" id="IPR052019">
    <property type="entry name" value="F420H2_bilvrd_red/Heme_oxyg"/>
</dbReference>